<feature type="compositionally biased region" description="Polar residues" evidence="1">
    <location>
        <begin position="389"/>
        <end position="402"/>
    </location>
</feature>
<reference evidence="3" key="2">
    <citation type="journal article" date="2021" name="Sci. Data">
        <title>Chromosome-scale genome sequencing, assembly and annotation of six genomes from subfamily Leishmaniinae.</title>
        <authorList>
            <person name="Almutairi H."/>
            <person name="Urbaniak M.D."/>
            <person name="Bates M.D."/>
            <person name="Jariyapan N."/>
            <person name="Kwakye-Nuako G."/>
            <person name="Thomaz Soccol V."/>
            <person name="Al-Salem W.S."/>
            <person name="Dillon R.J."/>
            <person name="Bates P.A."/>
            <person name="Gatherer D."/>
        </authorList>
    </citation>
    <scope>NUCLEOTIDE SEQUENCE [LARGE SCALE GENOMIC DNA]</scope>
</reference>
<feature type="region of interest" description="Disordered" evidence="1">
    <location>
        <begin position="517"/>
        <end position="539"/>
    </location>
</feature>
<dbReference type="EMBL" id="JAFEUZ010000035">
    <property type="protein sequence ID" value="KAG5466665.1"/>
    <property type="molecule type" value="Genomic_DNA"/>
</dbReference>
<dbReference type="OrthoDB" id="266677at2759"/>
<feature type="compositionally biased region" description="Basic and acidic residues" evidence="1">
    <location>
        <begin position="312"/>
        <end position="322"/>
    </location>
</feature>
<feature type="compositionally biased region" description="Polar residues" evidence="1">
    <location>
        <begin position="517"/>
        <end position="529"/>
    </location>
</feature>
<feature type="compositionally biased region" description="Polar residues" evidence="1">
    <location>
        <begin position="1133"/>
        <end position="1143"/>
    </location>
</feature>
<dbReference type="GeneID" id="92510980"/>
<feature type="compositionally biased region" description="Pro residues" evidence="1">
    <location>
        <begin position="1192"/>
        <end position="1204"/>
    </location>
</feature>
<feature type="compositionally biased region" description="Pro residues" evidence="1">
    <location>
        <begin position="1049"/>
        <end position="1059"/>
    </location>
</feature>
<dbReference type="RefSeq" id="XP_067174573.1">
    <property type="nucleotide sequence ID" value="XM_067318468.1"/>
</dbReference>
<feature type="region of interest" description="Disordered" evidence="1">
    <location>
        <begin position="171"/>
        <end position="195"/>
    </location>
</feature>
<evidence type="ECO:0000313" key="3">
    <source>
        <dbReference type="Proteomes" id="UP000673552"/>
    </source>
</evidence>
<keyword evidence="3" id="KW-1185">Reference proteome</keyword>
<evidence type="ECO:0000256" key="1">
    <source>
        <dbReference type="SAM" id="MobiDB-lite"/>
    </source>
</evidence>
<gene>
    <name evidence="2" type="ORF">LSCM1_00834</name>
</gene>
<feature type="compositionally biased region" description="Low complexity" evidence="1">
    <location>
        <begin position="998"/>
        <end position="1017"/>
    </location>
</feature>
<feature type="region of interest" description="Disordered" evidence="1">
    <location>
        <begin position="1"/>
        <end position="47"/>
    </location>
</feature>
<feature type="region of interest" description="Disordered" evidence="1">
    <location>
        <begin position="921"/>
        <end position="971"/>
    </location>
</feature>
<dbReference type="Proteomes" id="UP000673552">
    <property type="component" value="Unassembled WGS sequence"/>
</dbReference>
<reference evidence="3" key="1">
    <citation type="journal article" date="2021" name="Microbiol. Resour. Announc.">
        <title>LGAAP: Leishmaniinae Genome Assembly and Annotation Pipeline.</title>
        <authorList>
            <person name="Almutairi H."/>
            <person name="Urbaniak M.D."/>
            <person name="Bates M.D."/>
            <person name="Jariyapan N."/>
            <person name="Kwakye-Nuako G."/>
            <person name="Thomaz-Soccol V."/>
            <person name="Al-Salem W.S."/>
            <person name="Dillon R.J."/>
            <person name="Bates P.A."/>
            <person name="Gatherer D."/>
        </authorList>
    </citation>
    <scope>NUCLEOTIDE SEQUENCE [LARGE SCALE GENOMIC DNA]</scope>
</reference>
<feature type="region of interest" description="Disordered" evidence="1">
    <location>
        <begin position="1186"/>
        <end position="1213"/>
    </location>
</feature>
<proteinExistence type="predicted"/>
<feature type="compositionally biased region" description="Basic and acidic residues" evidence="1">
    <location>
        <begin position="254"/>
        <end position="264"/>
    </location>
</feature>
<feature type="compositionally biased region" description="Pro residues" evidence="1">
    <location>
        <begin position="418"/>
        <end position="427"/>
    </location>
</feature>
<accession>A0A836GJK8</accession>
<protein>
    <submittedName>
        <fullName evidence="2">Uncharacterized protein</fullName>
    </submittedName>
</protein>
<comment type="caution">
    <text evidence="2">The sequence shown here is derived from an EMBL/GenBank/DDBJ whole genome shotgun (WGS) entry which is preliminary data.</text>
</comment>
<feature type="region of interest" description="Disordered" evidence="1">
    <location>
        <begin position="441"/>
        <end position="490"/>
    </location>
</feature>
<feature type="region of interest" description="Disordered" evidence="1">
    <location>
        <begin position="722"/>
        <end position="762"/>
    </location>
</feature>
<feature type="compositionally biased region" description="Low complexity" evidence="1">
    <location>
        <begin position="476"/>
        <end position="487"/>
    </location>
</feature>
<feature type="region of interest" description="Disordered" evidence="1">
    <location>
        <begin position="998"/>
        <end position="1064"/>
    </location>
</feature>
<name>A0A836GJK8_9TRYP</name>
<organism evidence="2 3">
    <name type="scientific">Leishmania martiniquensis</name>
    <dbReference type="NCBI Taxonomy" id="1580590"/>
    <lineage>
        <taxon>Eukaryota</taxon>
        <taxon>Discoba</taxon>
        <taxon>Euglenozoa</taxon>
        <taxon>Kinetoplastea</taxon>
        <taxon>Metakinetoplastina</taxon>
        <taxon>Trypanosomatida</taxon>
        <taxon>Trypanosomatidae</taxon>
        <taxon>Leishmaniinae</taxon>
        <taxon>Leishmania</taxon>
    </lineage>
</organism>
<sequence>MSKAHGTGCTPTSTSRKHAVDACATEGGDVKGPFHGATDPGTHSPDVVRPLTQVHLEPRGFDQEEGGLGSEIRGAVLNKDVSYVDPSNIDFSVSAVENNRVKRTPMALGRSISRDFSAPSPRSRQPSASLPLVAGDEETCEMAKAYWHSSWADPQQSSSAALNCTSSTAGAAADHSREAPSVLERSGNLKGALDAPVSTMRTTLCTASSGEGTRPSPTLGLSGCGSAAAVSISSSRSPADVTSFMPPTPSAGRNDSEVEGKEGNCETSAQSTDRRIEKEPQAQLSSNCSVPRECDHTGVSPQLLRVNSKNRSTSEDRTDHLGGGKSSSHTPVVSARLATTCLKPAADGYVDFCRSNSSLSASPGMSRAEESETGYRQANAMATEHNARASASCNAERVSSGNADRPAAPSEVQLPPDAQIPPYPPLQPGALAAEVLKSDTSTAHELHRASSPGIWAVQSPASTAPRQGPEPRTHSHPPSSGHSASSSLNENGKLVHGATAARCSPGAAATVTAVRTKWSTGSPSMSSCTHRGPNEEGTGGDVSGAATGPALVSVTSTTLPLQPEVGLNYDKAPGLPMEPFCIAPILPNSTSGRTTVTTVAGTVGGSVASTRSSNGSDGLCSPLPLSVEQQAYVDALPADAATCLPLIGFGAQDAVGARARLAPHPGTVTANGELSDSTAARVLSGGSLISSKATTAGNSSWSIPGAAEQHLQWLSAHPLLDSAPTAAPKDGVMSASRSRHRGTEEPNFGARDGNGSPNSRRGLVQSLSVDSSAVLTKQQAGGVEVNGVAAEEDALWGEPTSSTPTPAPESAAKETVHIQVRHVAFADPIITHFVEPPPSPWTGREYFFSPDYAHMEYKASEGGSPSELQQPVDVLPADVEEDEVLRSVPRFHFRLKSARAQAPSSLPAVAAELRGPAWEAWSRGSDGVRSRTSPVNSGEDAPTESRAPHAEQQAKAAERAPSQEGKEEGEVGFAVAERSQRVFFTKERLASRAALMRARRSGASPAGTTNVGTAAAASPSLPDSGASLAPLLRPPPAATASSGGDGGSPAPPIHPPPSSTPAANTISLALPDFAAPLRPAPALTQHSSNAAQALPSPSPDRDKHAATNANDDDDFGGWVQQQHATSARAPSGKTASPAASQPFTRERCTQLVASLSGGAVPVPLSAASLAVDTERVVHMLRDVFGNEDAGLGPPPGEPHSPDAPPKGISVNGPPPSDLLIPSDSLSTMGRVLEALSFTSLTSRASEASLTSDYPGLAQVSFDPRLGRHSFTTGTSLAAAVPSDGYVVPWITHSMAAGIASSKVAPTSADRGGLVQVMGSSAACASAEAVSPREADVTDGEDASVHLTRQRLFPSSALSDCPRCTVTEALSVASFLGSQRLPDAPTAAQWTERDVALAVLQEQCRMALEKDAVAEAERLEDVLRTAHS</sequence>
<feature type="region of interest" description="Disordered" evidence="1">
    <location>
        <begin position="235"/>
        <end position="331"/>
    </location>
</feature>
<evidence type="ECO:0000313" key="2">
    <source>
        <dbReference type="EMBL" id="KAG5466665.1"/>
    </source>
</evidence>
<feature type="region of interest" description="Disordered" evidence="1">
    <location>
        <begin position="1085"/>
        <end position="1143"/>
    </location>
</feature>
<dbReference type="KEGG" id="lmat:92510980"/>
<feature type="region of interest" description="Disordered" evidence="1">
    <location>
        <begin position="356"/>
        <end position="428"/>
    </location>
</feature>